<dbReference type="AlphaFoldDB" id="A0AAN6WM53"/>
<dbReference type="Pfam" id="PF10058">
    <property type="entry name" value="Zn_ribbon_10"/>
    <property type="match status" value="1"/>
</dbReference>
<dbReference type="GO" id="GO:0071788">
    <property type="term" value="P:endoplasmic reticulum tubular network maintenance"/>
    <property type="evidence" value="ECO:0007669"/>
    <property type="project" value="UniProtKB-UniRule"/>
</dbReference>
<comment type="similarity">
    <text evidence="1">Belongs to the lunapark family.</text>
</comment>
<evidence type="ECO:0000313" key="5">
    <source>
        <dbReference type="Proteomes" id="UP001302126"/>
    </source>
</evidence>
<accession>A0AAN6WM53</accession>
<keyword evidence="1" id="KW-0812">Transmembrane</keyword>
<evidence type="ECO:0000256" key="1">
    <source>
        <dbReference type="RuleBase" id="RU367073"/>
    </source>
</evidence>
<keyword evidence="1" id="KW-0863">Zinc-finger</keyword>
<dbReference type="PANTHER" id="PTHR22166:SF12">
    <property type="entry name" value="ENDOPLASMIC RETICULUM JUNCTION FORMATION PROTEIN LUNAPARK"/>
    <property type="match status" value="1"/>
</dbReference>
<name>A0AAN6WM53_9PEZI</name>
<reference evidence="4" key="2">
    <citation type="submission" date="2023-05" db="EMBL/GenBank/DDBJ databases">
        <authorList>
            <consortium name="Lawrence Berkeley National Laboratory"/>
            <person name="Steindorff A."/>
            <person name="Hensen N."/>
            <person name="Bonometti L."/>
            <person name="Westerberg I."/>
            <person name="Brannstrom I.O."/>
            <person name="Guillou S."/>
            <person name="Cros-Aarteil S."/>
            <person name="Calhoun S."/>
            <person name="Haridas S."/>
            <person name="Kuo A."/>
            <person name="Mondo S."/>
            <person name="Pangilinan J."/>
            <person name="Riley R."/>
            <person name="Labutti K."/>
            <person name="Andreopoulos B."/>
            <person name="Lipzen A."/>
            <person name="Chen C."/>
            <person name="Yanf M."/>
            <person name="Daum C."/>
            <person name="Ng V."/>
            <person name="Clum A."/>
            <person name="Ohm R."/>
            <person name="Martin F."/>
            <person name="Silar P."/>
            <person name="Natvig D."/>
            <person name="Lalanne C."/>
            <person name="Gautier V."/>
            <person name="Ament-Velasquez S.L."/>
            <person name="Kruys A."/>
            <person name="Hutchinson M.I."/>
            <person name="Powell A.J."/>
            <person name="Barry K."/>
            <person name="Miller A.N."/>
            <person name="Grigoriev I.V."/>
            <person name="Debuchy R."/>
            <person name="Gladieux P."/>
            <person name="Thoren M.H."/>
            <person name="Johannesson H."/>
        </authorList>
    </citation>
    <scope>NUCLEOTIDE SEQUENCE</scope>
    <source>
        <strain evidence="4">PSN309</strain>
    </source>
</reference>
<feature type="transmembrane region" description="Helical" evidence="1">
    <location>
        <begin position="77"/>
        <end position="100"/>
    </location>
</feature>
<dbReference type="EMBL" id="MU864482">
    <property type="protein sequence ID" value="KAK4184579.1"/>
    <property type="molecule type" value="Genomic_DNA"/>
</dbReference>
<proteinExistence type="inferred from homology"/>
<comment type="subcellular location">
    <subcellularLocation>
        <location evidence="1">Endoplasmic reticulum membrane</location>
        <topology evidence="1">Multi-pass membrane protein</topology>
    </subcellularLocation>
</comment>
<feature type="transmembrane region" description="Helical" evidence="1">
    <location>
        <begin position="51"/>
        <end position="71"/>
    </location>
</feature>
<feature type="region of interest" description="Disordered" evidence="2">
    <location>
        <begin position="326"/>
        <end position="381"/>
    </location>
</feature>
<protein>
    <recommendedName>
        <fullName evidence="1">Endoplasmic reticulum junction formation protein lunapark</fullName>
    </recommendedName>
</protein>
<evidence type="ECO:0000259" key="3">
    <source>
        <dbReference type="Pfam" id="PF10058"/>
    </source>
</evidence>
<keyword evidence="1" id="KW-0256">Endoplasmic reticulum</keyword>
<keyword evidence="5" id="KW-1185">Reference proteome</keyword>
<feature type="compositionally biased region" description="Basic residues" evidence="2">
    <location>
        <begin position="372"/>
        <end position="381"/>
    </location>
</feature>
<dbReference type="GO" id="GO:0008270">
    <property type="term" value="F:zinc ion binding"/>
    <property type="evidence" value="ECO:0007669"/>
    <property type="project" value="UniProtKB-KW"/>
</dbReference>
<dbReference type="GO" id="GO:0098826">
    <property type="term" value="C:endoplasmic reticulum tubular network membrane"/>
    <property type="evidence" value="ECO:0007669"/>
    <property type="project" value="UniProtKB-UniRule"/>
</dbReference>
<dbReference type="InterPro" id="IPR019273">
    <property type="entry name" value="Lunapark_Znf"/>
</dbReference>
<dbReference type="PANTHER" id="PTHR22166">
    <property type="entry name" value="ENDOPLASMIC RETICULUM JUNCTION FORMATION PROTEIN LUNAPARK"/>
    <property type="match status" value="1"/>
</dbReference>
<dbReference type="Proteomes" id="UP001302126">
    <property type="component" value="Unassembled WGS sequence"/>
</dbReference>
<comment type="caution">
    <text evidence="4">The sequence shown here is derived from an EMBL/GenBank/DDBJ whole genome shotgun (WGS) entry which is preliminary data.</text>
</comment>
<comment type="function">
    <text evidence="1">Plays a role in determining ER morphology.</text>
</comment>
<comment type="domain">
    <text evidence="1">The C4-type zinc finger motif is necessary both for its ER three-way tubular junction localization and formation.</text>
</comment>
<gene>
    <name evidence="4" type="ORF">QBC35DRAFT_47426</name>
</gene>
<keyword evidence="1" id="KW-0472">Membrane</keyword>
<keyword evidence="1" id="KW-0479">Metal-binding</keyword>
<feature type="domain" description="Lunapark zinc ribbon" evidence="3">
    <location>
        <begin position="251"/>
        <end position="306"/>
    </location>
</feature>
<keyword evidence="1" id="KW-0862">Zinc</keyword>
<evidence type="ECO:0000256" key="2">
    <source>
        <dbReference type="SAM" id="MobiDB-lite"/>
    </source>
</evidence>
<keyword evidence="1" id="KW-1133">Transmembrane helix</keyword>
<sequence>MASWFWPWRRNDSSPASFEKELSALSAKITATDTRIANTTAKARKLKAFTLLYLGFAYVVYGIVVLLVVGYKNMGAWEWSGLAGGPVFIYLIRTITTTYFDHRAGNLKSKLQYLQKKRADTIKKLKDATKYDSTLELIEKYGGSENKQKPKKKSEAGNGAGAGIGEEKKPQPKQQHRQPSHTFMQPPPTANIQRPWSAGALVHQGAPASGTLRPGTPSSAEFAPNAFDDRAFQQLTHYPPATMGAPPEPHWYDRILDALLGEDETAAKNRIVLLCSRCRLVNGQAPPGTKSLSELGTWKCMACGAPNGEIDEGERIVQAVLKERASESKTMMNTKDETTDEEDGGRSSIDIVEVKKDDAAEEVAATPASAGVRKRRGKNTT</sequence>
<reference evidence="4" key="1">
    <citation type="journal article" date="2023" name="Mol. Phylogenet. Evol.">
        <title>Genome-scale phylogeny and comparative genomics of the fungal order Sordariales.</title>
        <authorList>
            <person name="Hensen N."/>
            <person name="Bonometti L."/>
            <person name="Westerberg I."/>
            <person name="Brannstrom I.O."/>
            <person name="Guillou S."/>
            <person name="Cros-Aarteil S."/>
            <person name="Calhoun S."/>
            <person name="Haridas S."/>
            <person name="Kuo A."/>
            <person name="Mondo S."/>
            <person name="Pangilinan J."/>
            <person name="Riley R."/>
            <person name="LaButti K."/>
            <person name="Andreopoulos B."/>
            <person name="Lipzen A."/>
            <person name="Chen C."/>
            <person name="Yan M."/>
            <person name="Daum C."/>
            <person name="Ng V."/>
            <person name="Clum A."/>
            <person name="Steindorff A."/>
            <person name="Ohm R.A."/>
            <person name="Martin F."/>
            <person name="Silar P."/>
            <person name="Natvig D.O."/>
            <person name="Lalanne C."/>
            <person name="Gautier V."/>
            <person name="Ament-Velasquez S.L."/>
            <person name="Kruys A."/>
            <person name="Hutchinson M.I."/>
            <person name="Powell A.J."/>
            <person name="Barry K."/>
            <person name="Miller A.N."/>
            <person name="Grigoriev I.V."/>
            <person name="Debuchy R."/>
            <person name="Gladieux P."/>
            <person name="Hiltunen Thoren M."/>
            <person name="Johannesson H."/>
        </authorList>
    </citation>
    <scope>NUCLEOTIDE SEQUENCE</scope>
    <source>
        <strain evidence="4">PSN309</strain>
    </source>
</reference>
<evidence type="ECO:0000313" key="4">
    <source>
        <dbReference type="EMBL" id="KAK4184579.1"/>
    </source>
</evidence>
<organism evidence="4 5">
    <name type="scientific">Podospora australis</name>
    <dbReference type="NCBI Taxonomy" id="1536484"/>
    <lineage>
        <taxon>Eukaryota</taxon>
        <taxon>Fungi</taxon>
        <taxon>Dikarya</taxon>
        <taxon>Ascomycota</taxon>
        <taxon>Pezizomycotina</taxon>
        <taxon>Sordariomycetes</taxon>
        <taxon>Sordariomycetidae</taxon>
        <taxon>Sordariales</taxon>
        <taxon>Podosporaceae</taxon>
        <taxon>Podospora</taxon>
    </lineage>
</organism>
<feature type="region of interest" description="Disordered" evidence="2">
    <location>
        <begin position="142"/>
        <end position="193"/>
    </location>
</feature>
<dbReference type="InterPro" id="IPR040115">
    <property type="entry name" value="Lnp"/>
</dbReference>
<dbReference type="GO" id="GO:1903373">
    <property type="term" value="P:positive regulation of endoplasmic reticulum tubular network organization"/>
    <property type="evidence" value="ECO:0007669"/>
    <property type="project" value="UniProtKB-UniRule"/>
</dbReference>